<dbReference type="Proteomes" id="UP000248897">
    <property type="component" value="Chromosome 1"/>
</dbReference>
<accession>A0A2X4U8N9</accession>
<evidence type="ECO:0000313" key="1">
    <source>
        <dbReference type="EMBL" id="QPS21805.1"/>
    </source>
</evidence>
<dbReference type="RefSeq" id="WP_063201654.1">
    <property type="nucleotide sequence ID" value="NZ_CAMITG010000003.1"/>
</dbReference>
<dbReference type="AlphaFoldDB" id="A0A2X4U8N9"/>
<reference evidence="2 3" key="1">
    <citation type="submission" date="2018-06" db="EMBL/GenBank/DDBJ databases">
        <authorList>
            <consortium name="Pathogen Informatics"/>
            <person name="Doyle S."/>
        </authorList>
    </citation>
    <scope>NUCLEOTIDE SEQUENCE [LARGE SCALE GENOMIC DNA]</scope>
    <source>
        <strain evidence="2 3">NCTC12961</strain>
    </source>
</reference>
<name>A0A2X4U8N9_SERPL</name>
<organism evidence="2 3">
    <name type="scientific">Serratia plymuthica</name>
    <dbReference type="NCBI Taxonomy" id="82996"/>
    <lineage>
        <taxon>Bacteria</taxon>
        <taxon>Pseudomonadati</taxon>
        <taxon>Pseudomonadota</taxon>
        <taxon>Gammaproteobacteria</taxon>
        <taxon>Enterobacterales</taxon>
        <taxon>Yersiniaceae</taxon>
        <taxon>Serratia</taxon>
    </lineage>
</organism>
<dbReference type="EMBL" id="LS483469">
    <property type="protein sequence ID" value="SQI34999.1"/>
    <property type="molecule type" value="Genomic_DNA"/>
</dbReference>
<gene>
    <name evidence="1" type="ORF">I6G64_05145</name>
    <name evidence="2" type="ORF">NCTC12961_01770</name>
</gene>
<keyword evidence="4" id="KW-1185">Reference proteome</keyword>
<evidence type="ECO:0000313" key="3">
    <source>
        <dbReference type="Proteomes" id="UP000248897"/>
    </source>
</evidence>
<evidence type="ECO:0000313" key="2">
    <source>
        <dbReference type="EMBL" id="SQI34999.1"/>
    </source>
</evidence>
<sequence>MDNYLDKQRLNGYYLMLAQREADNLRNYARQVSSYHLKNLIPYLNFNNEIAKLIQAQMERIHSAGSESECRECLFNLREEKRFISQQDMALRTGSAKIIASAELVHTLDSWGYMVNGIGVVLGTGQIIAGLGITAASLGHLNIVGVFAGVALILHGTNGIQESVKNINSGLNNNTGFLKNGYIATARFIGFDARIGAIAYSVADVALSAYGLARMIMKPDSWRLFRFLPSDFVRNIRTTSAPALLIEGLGDGLSIKSAYDSYSK</sequence>
<dbReference type="InterPro" id="IPR025320">
    <property type="entry name" value="DUF4225"/>
</dbReference>
<proteinExistence type="predicted"/>
<reference evidence="1 4" key="2">
    <citation type="submission" date="2020-12" db="EMBL/GenBank/DDBJ databases">
        <title>FDA dAtabase for Regulatory Grade micrObial Sequences (FDA-ARGOS): Supporting development and validation of Infectious Disease Dx tests.</title>
        <authorList>
            <person name="Sproer C."/>
            <person name="Gronow S."/>
            <person name="Severitt S."/>
            <person name="Schroder I."/>
            <person name="Tallon L."/>
            <person name="Sadzewicz L."/>
            <person name="Zhao X."/>
            <person name="Boylan J."/>
            <person name="Ott S."/>
            <person name="Bowen H."/>
            <person name="Vavikolanu K."/>
            <person name="Mehta A."/>
            <person name="Aluvathingal J."/>
            <person name="Nadendla S."/>
            <person name="Lowell S."/>
            <person name="Myers T."/>
            <person name="Yan Y."/>
            <person name="Sichtig H."/>
        </authorList>
    </citation>
    <scope>NUCLEOTIDE SEQUENCE [LARGE SCALE GENOMIC DNA]</scope>
    <source>
        <strain evidence="1 4">FDAARGOS_907</strain>
    </source>
</reference>
<dbReference type="Proteomes" id="UP000594967">
    <property type="component" value="Chromosome"/>
</dbReference>
<protein>
    <submittedName>
        <fullName evidence="1">DUF4225 domain-containing protein</fullName>
    </submittedName>
</protein>
<dbReference type="EMBL" id="CP065673">
    <property type="protein sequence ID" value="QPS21805.1"/>
    <property type="molecule type" value="Genomic_DNA"/>
</dbReference>
<evidence type="ECO:0000313" key="4">
    <source>
        <dbReference type="Proteomes" id="UP000594967"/>
    </source>
</evidence>
<dbReference type="Pfam" id="PF13988">
    <property type="entry name" value="DUF4225"/>
    <property type="match status" value="1"/>
</dbReference>